<name>A0A7W1XAG7_9BACL</name>
<dbReference type="PROSITE" id="PS50293">
    <property type="entry name" value="TPR_REGION"/>
    <property type="match status" value="1"/>
</dbReference>
<protein>
    <submittedName>
        <fullName evidence="4">Tetratricopeptide repeat protein</fullName>
    </submittedName>
</protein>
<proteinExistence type="predicted"/>
<dbReference type="EMBL" id="JACEIP010000011">
    <property type="protein sequence ID" value="MBA4543034.1"/>
    <property type="molecule type" value="Genomic_DNA"/>
</dbReference>
<dbReference type="InterPro" id="IPR016024">
    <property type="entry name" value="ARM-type_fold"/>
</dbReference>
<accession>A0A7W1XAG7</accession>
<dbReference type="PROSITE" id="PS50005">
    <property type="entry name" value="TPR"/>
    <property type="match status" value="2"/>
</dbReference>
<comment type="caution">
    <text evidence="4">The sequence shown here is derived from an EMBL/GenBank/DDBJ whole genome shotgun (WGS) entry which is preliminary data.</text>
</comment>
<dbReference type="InterPro" id="IPR036915">
    <property type="entry name" value="Cyclin-like_sf"/>
</dbReference>
<dbReference type="InterPro" id="IPR011990">
    <property type="entry name" value="TPR-like_helical_dom_sf"/>
</dbReference>
<feature type="repeat" description="TPR" evidence="3">
    <location>
        <begin position="171"/>
        <end position="204"/>
    </location>
</feature>
<dbReference type="SUPFAM" id="SSF48452">
    <property type="entry name" value="TPR-like"/>
    <property type="match status" value="1"/>
</dbReference>
<dbReference type="Pfam" id="PF14559">
    <property type="entry name" value="TPR_19"/>
    <property type="match status" value="1"/>
</dbReference>
<dbReference type="SUPFAM" id="SSF48371">
    <property type="entry name" value="ARM repeat"/>
    <property type="match status" value="1"/>
</dbReference>
<dbReference type="Proteomes" id="UP000530514">
    <property type="component" value="Unassembled WGS sequence"/>
</dbReference>
<organism evidence="4 5">
    <name type="scientific">Thermoactinomyces daqus</name>
    <dbReference type="NCBI Taxonomy" id="1329516"/>
    <lineage>
        <taxon>Bacteria</taxon>
        <taxon>Bacillati</taxon>
        <taxon>Bacillota</taxon>
        <taxon>Bacilli</taxon>
        <taxon>Bacillales</taxon>
        <taxon>Thermoactinomycetaceae</taxon>
        <taxon>Thermoactinomyces</taxon>
    </lineage>
</organism>
<evidence type="ECO:0000256" key="2">
    <source>
        <dbReference type="ARBA" id="ARBA00022803"/>
    </source>
</evidence>
<evidence type="ECO:0000313" key="5">
    <source>
        <dbReference type="Proteomes" id="UP000530514"/>
    </source>
</evidence>
<dbReference type="OrthoDB" id="600613at2"/>
<gene>
    <name evidence="4" type="ORF">H1164_08970</name>
</gene>
<dbReference type="AlphaFoldDB" id="A0A7W1XAG7"/>
<dbReference type="SMART" id="SM00028">
    <property type="entry name" value="TPR"/>
    <property type="match status" value="5"/>
</dbReference>
<evidence type="ECO:0000256" key="3">
    <source>
        <dbReference type="PROSITE-ProRule" id="PRU00339"/>
    </source>
</evidence>
<dbReference type="Gene3D" id="1.25.40.10">
    <property type="entry name" value="Tetratricopeptide repeat domain"/>
    <property type="match status" value="2"/>
</dbReference>
<dbReference type="InterPro" id="IPR019734">
    <property type="entry name" value="TPR_rpt"/>
</dbReference>
<feature type="repeat" description="TPR" evidence="3">
    <location>
        <begin position="3"/>
        <end position="36"/>
    </location>
</feature>
<evidence type="ECO:0000256" key="1">
    <source>
        <dbReference type="ARBA" id="ARBA00022737"/>
    </source>
</evidence>
<keyword evidence="1" id="KW-0677">Repeat</keyword>
<dbReference type="Gene3D" id="1.10.472.10">
    <property type="entry name" value="Cyclin-like"/>
    <property type="match status" value="1"/>
</dbReference>
<dbReference type="SUPFAM" id="SSF47954">
    <property type="entry name" value="Cyclin-like"/>
    <property type="match status" value="1"/>
</dbReference>
<dbReference type="InterPro" id="IPR051012">
    <property type="entry name" value="CellSynth/LPSAsmb/PSIAsmb"/>
</dbReference>
<dbReference type="Pfam" id="PF13181">
    <property type="entry name" value="TPR_8"/>
    <property type="match status" value="1"/>
</dbReference>
<keyword evidence="2 3" id="KW-0802">TPR repeat</keyword>
<sequence>MDAGFFFERAVRSLDRHRYDKAVKYFRLAMELEPDNPVNYCNLAGILSELGRFEESNEVLGKVLDEVDPGLYECLFYMANNAANMGDLELAEDYLLEYLTMDPSGEYAEEAEDMLYMLAEEMGRPPKEVVPAGLPPYMMKHEEARAYLEEGRFLQAIRLLREIIEEHPEFLAARNNLALAYYYTGELQEAMNLIEQVLKIDPNNLHALCNLAVLSHHTGETEKNEGIIEMLKKLVPFHQEHTYKLATTLGILGEHHVAYELFVRLIKLDGVHEPSLYHYAAVAAWNSGRYERARYFWKKAAAIHSESEVPVFYLEHMDEWLQMEEIPKVYYHYQLPFEEQFLRFESGNDSSELLQQIKTNPLIRSSFFWALGRGDRETKLHVLRLLGWIADDEVRSLLKSFIEQDEDQDLREVALFLLRQIEAATSGRKNEKEPAERGKWQEVLHCCLENIPGRSRQLQEAIERLWAAWMTHSPEQVTTVRKVEGWAAALEYLAAKYHGFALTQKEVAEKYQVSLSTVSRHAKILEPMAKKCFS</sequence>
<keyword evidence="5" id="KW-1185">Reference proteome</keyword>
<dbReference type="CDD" id="cd00043">
    <property type="entry name" value="CYCLIN_SF"/>
    <property type="match status" value="1"/>
</dbReference>
<evidence type="ECO:0000313" key="4">
    <source>
        <dbReference type="EMBL" id="MBA4543034.1"/>
    </source>
</evidence>
<dbReference type="PANTHER" id="PTHR45586:SF1">
    <property type="entry name" value="LIPOPOLYSACCHARIDE ASSEMBLY PROTEIN B"/>
    <property type="match status" value="1"/>
</dbReference>
<reference evidence="4 5" key="1">
    <citation type="submission" date="2020-07" db="EMBL/GenBank/DDBJ databases">
        <authorList>
            <person name="Feng H."/>
        </authorList>
    </citation>
    <scope>NUCLEOTIDE SEQUENCE [LARGE SCALE GENOMIC DNA]</scope>
    <source>
        <strain evidence="5">s-11</strain>
    </source>
</reference>
<dbReference type="PANTHER" id="PTHR45586">
    <property type="entry name" value="TPR REPEAT-CONTAINING PROTEIN PA4667"/>
    <property type="match status" value="1"/>
</dbReference>